<evidence type="ECO:0000313" key="1">
    <source>
        <dbReference type="EMBL" id="OQR81360.1"/>
    </source>
</evidence>
<dbReference type="Proteomes" id="UP000243217">
    <property type="component" value="Unassembled WGS sequence"/>
</dbReference>
<name>A0A1V9Y6M3_9STRA</name>
<dbReference type="OrthoDB" id="69609at2759"/>
<evidence type="ECO:0000313" key="2">
    <source>
        <dbReference type="Proteomes" id="UP000243217"/>
    </source>
</evidence>
<comment type="caution">
    <text evidence="1">The sequence shown here is derived from an EMBL/GenBank/DDBJ whole genome shotgun (WGS) entry which is preliminary data.</text>
</comment>
<protein>
    <submittedName>
        <fullName evidence="1">Uncharacterized protein</fullName>
    </submittedName>
</protein>
<keyword evidence="2" id="KW-1185">Reference proteome</keyword>
<sequence length="256" mass="29872">MFTHQVLLPPRSYMVEPEMPRKRRATMESVIRVKPRLKKSASVRMPYFDEEEAMSIRFLEEDDNVPYVDRSSMSTTVDSWEDSDSDHEMEIVSARDSFSSVSRISGIYKLQHTLLLVNSRARRSYSCTDIADTGRKVSEEFLANWRLRARRSPVAGFELQLVEWAQVILSYENQIYEDRCLRDGDRRHIELDLQHVTKKIEAIQTKLAKIHNVDHLAKHQAYSAAMLLRQRVDKILVDVAGTHHFNRCGQVDYMQL</sequence>
<dbReference type="AlphaFoldDB" id="A0A1V9Y6M3"/>
<organism evidence="1 2">
    <name type="scientific">Thraustotheca clavata</name>
    <dbReference type="NCBI Taxonomy" id="74557"/>
    <lineage>
        <taxon>Eukaryota</taxon>
        <taxon>Sar</taxon>
        <taxon>Stramenopiles</taxon>
        <taxon>Oomycota</taxon>
        <taxon>Saprolegniomycetes</taxon>
        <taxon>Saprolegniales</taxon>
        <taxon>Achlyaceae</taxon>
        <taxon>Thraustotheca</taxon>
    </lineage>
</organism>
<gene>
    <name evidence="1" type="ORF">THRCLA_11803</name>
</gene>
<accession>A0A1V9Y6M3</accession>
<reference evidence="1 2" key="1">
    <citation type="journal article" date="2014" name="Genome Biol. Evol.">
        <title>The secreted proteins of Achlya hypogyna and Thraustotheca clavata identify the ancestral oomycete secretome and reveal gene acquisitions by horizontal gene transfer.</title>
        <authorList>
            <person name="Misner I."/>
            <person name="Blouin N."/>
            <person name="Leonard G."/>
            <person name="Richards T.A."/>
            <person name="Lane C.E."/>
        </authorList>
    </citation>
    <scope>NUCLEOTIDE SEQUENCE [LARGE SCALE GENOMIC DNA]</scope>
    <source>
        <strain evidence="1 2">ATCC 34112</strain>
    </source>
</reference>
<proteinExistence type="predicted"/>
<dbReference type="EMBL" id="JNBS01005021">
    <property type="protein sequence ID" value="OQR81360.1"/>
    <property type="molecule type" value="Genomic_DNA"/>
</dbReference>